<gene>
    <name evidence="3" type="ORF">IWX90DRAFT_419637</name>
</gene>
<feature type="region of interest" description="Disordered" evidence="2">
    <location>
        <begin position="315"/>
        <end position="350"/>
    </location>
</feature>
<keyword evidence="4" id="KW-1185">Reference proteome</keyword>
<comment type="caution">
    <text evidence="3">The sequence shown here is derived from an EMBL/GenBank/DDBJ whole genome shotgun (WGS) entry which is preliminary data.</text>
</comment>
<feature type="compositionally biased region" description="Low complexity" evidence="2">
    <location>
        <begin position="1"/>
        <end position="14"/>
    </location>
</feature>
<proteinExistence type="predicted"/>
<dbReference type="InterPro" id="IPR021036">
    <property type="entry name" value="Ribosomal_mS45"/>
</dbReference>
<dbReference type="Pfam" id="PF12298">
    <property type="entry name" value="Bot1p"/>
    <property type="match status" value="1"/>
</dbReference>
<evidence type="ECO:0000256" key="1">
    <source>
        <dbReference type="SAM" id="Coils"/>
    </source>
</evidence>
<dbReference type="PANTHER" id="PTHR28158:SF1">
    <property type="entry name" value="SMALL RIBOSOMAL SUBUNIT PROTEIN MS45"/>
    <property type="match status" value="1"/>
</dbReference>
<name>A0ABR1Y5L3_9PEZI</name>
<evidence type="ECO:0000256" key="2">
    <source>
        <dbReference type="SAM" id="MobiDB-lite"/>
    </source>
</evidence>
<feature type="coiled-coil region" evidence="1">
    <location>
        <begin position="268"/>
        <end position="295"/>
    </location>
</feature>
<accession>A0ABR1Y5L3</accession>
<feature type="compositionally biased region" description="Polar residues" evidence="2">
    <location>
        <begin position="15"/>
        <end position="36"/>
    </location>
</feature>
<feature type="compositionally biased region" description="Basic residues" evidence="2">
    <location>
        <begin position="340"/>
        <end position="350"/>
    </location>
</feature>
<keyword evidence="1" id="KW-0175">Coiled coil</keyword>
<dbReference type="Proteomes" id="UP001456524">
    <property type="component" value="Unassembled WGS sequence"/>
</dbReference>
<feature type="region of interest" description="Disordered" evidence="2">
    <location>
        <begin position="82"/>
        <end position="119"/>
    </location>
</feature>
<dbReference type="PANTHER" id="PTHR28158">
    <property type="entry name" value="37S RIBOSOMAL PROTEIN S35, MITOCHONDRIAL"/>
    <property type="match status" value="1"/>
</dbReference>
<dbReference type="EMBL" id="JBBWUH010000001">
    <property type="protein sequence ID" value="KAK8176901.1"/>
    <property type="molecule type" value="Genomic_DNA"/>
</dbReference>
<organism evidence="3 4">
    <name type="scientific">Phyllosticta citrichinensis</name>
    <dbReference type="NCBI Taxonomy" id="1130410"/>
    <lineage>
        <taxon>Eukaryota</taxon>
        <taxon>Fungi</taxon>
        <taxon>Dikarya</taxon>
        <taxon>Ascomycota</taxon>
        <taxon>Pezizomycotina</taxon>
        <taxon>Dothideomycetes</taxon>
        <taxon>Dothideomycetes incertae sedis</taxon>
        <taxon>Botryosphaeriales</taxon>
        <taxon>Phyllostictaceae</taxon>
        <taxon>Phyllosticta</taxon>
    </lineage>
</organism>
<sequence>MASRPSSSLSASLSQCVRTQRTSVGTQAQTRPFSQSCRREKQTLLRRKMWDWLRGPLGTALRDPMTGGTNYLNAYDLRSGVLRRTGKPRPPPGEKVESSESAPDLRPFPQNPSFPSSRVLSEELREKIYQSIEVEKQSIQDVCTTYGVTLQRAAAVVRLKALEKKWEQQEKFLAKPYSRAVLDMLPKTELARDQRDQQEHESTADLPVHAATKTQIFWPAPESSHFTRADAAKIFDKELLPADERIPMPEQIDAARDRLMGLSAREQGERHAQRLQALEAQRAEEKRAAEVKAQAVKRVQGRRFDFKFEDVSVDDAGVDGKSPDGVGWRYGMPHEDRKRGQYKHPKRVEA</sequence>
<reference evidence="3 4" key="1">
    <citation type="journal article" date="2022" name="G3 (Bethesda)">
        <title>Enemy or ally: a genomic approach to elucidate the lifestyle of Phyllosticta citrichinaensis.</title>
        <authorList>
            <person name="Buijs V.A."/>
            <person name="Groenewald J.Z."/>
            <person name="Haridas S."/>
            <person name="LaButti K.M."/>
            <person name="Lipzen A."/>
            <person name="Martin F.M."/>
            <person name="Barry K."/>
            <person name="Grigoriev I.V."/>
            <person name="Crous P.W."/>
            <person name="Seidl M.F."/>
        </authorList>
    </citation>
    <scope>NUCLEOTIDE SEQUENCE [LARGE SCALE GENOMIC DNA]</scope>
    <source>
        <strain evidence="3 4">CBS 129764</strain>
    </source>
</reference>
<protein>
    <submittedName>
        <fullName evidence="3">Eukaryotic mitochondrial regulator protein-domain-containing protein</fullName>
    </submittedName>
</protein>
<evidence type="ECO:0000313" key="3">
    <source>
        <dbReference type="EMBL" id="KAK8176901.1"/>
    </source>
</evidence>
<feature type="region of interest" description="Disordered" evidence="2">
    <location>
        <begin position="1"/>
        <end position="36"/>
    </location>
</feature>
<evidence type="ECO:0000313" key="4">
    <source>
        <dbReference type="Proteomes" id="UP001456524"/>
    </source>
</evidence>